<protein>
    <submittedName>
        <fullName evidence="1">Uncharacterized protein</fullName>
    </submittedName>
</protein>
<dbReference type="EMBL" id="JAPTHD010000001">
    <property type="protein sequence ID" value="MDV5822666.1"/>
    <property type="molecule type" value="Genomic_DNA"/>
</dbReference>
<name>A0ABU3ZT14_9SPHN</name>
<evidence type="ECO:0000313" key="1">
    <source>
        <dbReference type="EMBL" id="MDV5822666.1"/>
    </source>
</evidence>
<proteinExistence type="predicted"/>
<dbReference type="Proteomes" id="UP001185984">
    <property type="component" value="Unassembled WGS sequence"/>
</dbReference>
<comment type="caution">
    <text evidence="1">The sequence shown here is derived from an EMBL/GenBank/DDBJ whole genome shotgun (WGS) entry which is preliminary data.</text>
</comment>
<sequence length="59" mass="6637">MTDRRNPSDAVTLTLQDQNGAPWPLRLSADCLRFVGPYRRVEGFNIDAMLLFEGVRKAG</sequence>
<organism evidence="1 2">
    <name type="scientific">Sphingobium naphthae</name>
    <dbReference type="NCBI Taxonomy" id="1886786"/>
    <lineage>
        <taxon>Bacteria</taxon>
        <taxon>Pseudomonadati</taxon>
        <taxon>Pseudomonadota</taxon>
        <taxon>Alphaproteobacteria</taxon>
        <taxon>Sphingomonadales</taxon>
        <taxon>Sphingomonadaceae</taxon>
        <taxon>Sphingobium</taxon>
    </lineage>
</organism>
<reference evidence="2" key="1">
    <citation type="journal article" date="2022" name="J Environ Chem Eng">
        <title>Biodegradation of petroleum oil using a constructed nonpathogenic and heavy metal-tolerant bacterial consortium isolated from marine sponges.</title>
        <authorList>
            <person name="Dechsakulwatana C."/>
            <person name="Rungsihiranrut A."/>
            <person name="Muangchinda C."/>
            <person name="Ningthoujam R."/>
            <person name="Klankeo P."/>
            <person name="Pinyakong O."/>
        </authorList>
    </citation>
    <scope>NUCLEOTIDE SEQUENCE [LARGE SCALE GENOMIC DNA]</scope>
    <source>
        <strain evidence="2">MO2-4</strain>
    </source>
</reference>
<keyword evidence="2" id="KW-1185">Reference proteome</keyword>
<evidence type="ECO:0000313" key="2">
    <source>
        <dbReference type="Proteomes" id="UP001185984"/>
    </source>
</evidence>
<gene>
    <name evidence="1" type="ORF">O0R41_03520</name>
</gene>
<dbReference type="RefSeq" id="WP_317515801.1">
    <property type="nucleotide sequence ID" value="NZ_JAPTHD010000001.1"/>
</dbReference>
<accession>A0ABU3ZT14</accession>